<keyword evidence="3" id="KW-0732">Signal</keyword>
<name>A0A0L0QS58_VIRPA</name>
<proteinExistence type="predicted"/>
<organism evidence="4 5">
    <name type="scientific">Virgibacillus pantothenticus</name>
    <dbReference type="NCBI Taxonomy" id="1473"/>
    <lineage>
        <taxon>Bacteria</taxon>
        <taxon>Bacillati</taxon>
        <taxon>Bacillota</taxon>
        <taxon>Bacilli</taxon>
        <taxon>Bacillales</taxon>
        <taxon>Bacillaceae</taxon>
        <taxon>Virgibacillus</taxon>
    </lineage>
</organism>
<dbReference type="PANTHER" id="PTHR30404:SF0">
    <property type="entry name" value="N-ACETYLMURAMOYL-L-ALANINE AMIDASE AMIC"/>
    <property type="match status" value="1"/>
</dbReference>
<dbReference type="PATRIC" id="fig|1473.5.peg.4437"/>
<gene>
    <name evidence="4" type="ORF">AFK71_07085</name>
</gene>
<keyword evidence="2" id="KW-0961">Cell wall biogenesis/degradation</keyword>
<dbReference type="GO" id="GO:0030288">
    <property type="term" value="C:outer membrane-bounded periplasmic space"/>
    <property type="evidence" value="ECO:0007669"/>
    <property type="project" value="TreeGrafter"/>
</dbReference>
<dbReference type="Gene3D" id="3.40.630.40">
    <property type="entry name" value="Zn-dependent exopeptidases"/>
    <property type="match status" value="1"/>
</dbReference>
<dbReference type="InterPro" id="IPR003646">
    <property type="entry name" value="SH3-like_bac-type"/>
</dbReference>
<keyword evidence="5" id="KW-1185">Reference proteome</keyword>
<dbReference type="SMART" id="SM00287">
    <property type="entry name" value="SH3b"/>
    <property type="match status" value="1"/>
</dbReference>
<dbReference type="Gene3D" id="2.30.30.40">
    <property type="entry name" value="SH3 Domains"/>
    <property type="match status" value="1"/>
</dbReference>
<dbReference type="GO" id="GO:0008745">
    <property type="term" value="F:N-acetylmuramoyl-L-alanine amidase activity"/>
    <property type="evidence" value="ECO:0007669"/>
    <property type="project" value="InterPro"/>
</dbReference>
<dbReference type="AlphaFoldDB" id="A0A0L0QS58"/>
<reference evidence="5" key="1">
    <citation type="submission" date="2015-07" db="EMBL/GenBank/DDBJ databases">
        <title>Fjat-10053 dsm26.</title>
        <authorList>
            <person name="Liu B."/>
            <person name="Wang J."/>
            <person name="Zhu Y."/>
            <person name="Liu G."/>
            <person name="Chen Q."/>
            <person name="Chen Z."/>
            <person name="Lan J."/>
            <person name="Che J."/>
            <person name="Ge C."/>
            <person name="Shi H."/>
            <person name="Pan Z."/>
            <person name="Liu X."/>
        </authorList>
    </citation>
    <scope>NUCLEOTIDE SEQUENCE [LARGE SCALE GENOMIC DNA]</scope>
    <source>
        <strain evidence="5">DSM 26</strain>
    </source>
</reference>
<evidence type="ECO:0000256" key="2">
    <source>
        <dbReference type="ARBA" id="ARBA00023316"/>
    </source>
</evidence>
<protein>
    <submittedName>
        <fullName evidence="4">Uncharacterized protein</fullName>
    </submittedName>
</protein>
<dbReference type="InterPro" id="IPR050695">
    <property type="entry name" value="N-acetylmuramoyl_amidase_3"/>
</dbReference>
<dbReference type="PANTHER" id="PTHR30404">
    <property type="entry name" value="N-ACETYLMURAMOYL-L-ALANINE AMIDASE"/>
    <property type="match status" value="1"/>
</dbReference>
<evidence type="ECO:0000313" key="5">
    <source>
        <dbReference type="Proteomes" id="UP000036780"/>
    </source>
</evidence>
<dbReference type="EMBL" id="LGTO01000005">
    <property type="protein sequence ID" value="KNE21419.1"/>
    <property type="molecule type" value="Genomic_DNA"/>
</dbReference>
<keyword evidence="1" id="KW-0378">Hydrolase</keyword>
<dbReference type="Pfam" id="PF08239">
    <property type="entry name" value="SH3_3"/>
    <property type="match status" value="1"/>
</dbReference>
<dbReference type="Proteomes" id="UP000036780">
    <property type="component" value="Unassembled WGS sequence"/>
</dbReference>
<dbReference type="SMART" id="SM00646">
    <property type="entry name" value="Ami_3"/>
    <property type="match status" value="1"/>
</dbReference>
<evidence type="ECO:0000313" key="4">
    <source>
        <dbReference type="EMBL" id="KNE21419.1"/>
    </source>
</evidence>
<dbReference type="InterPro" id="IPR002508">
    <property type="entry name" value="MurNAc-LAA_cat"/>
</dbReference>
<dbReference type="GO" id="GO:0009253">
    <property type="term" value="P:peptidoglycan catabolic process"/>
    <property type="evidence" value="ECO:0007669"/>
    <property type="project" value="InterPro"/>
</dbReference>
<accession>A0A0L0QS58</accession>
<dbReference type="GeneID" id="66872832"/>
<dbReference type="RefSeq" id="WP_050350848.1">
    <property type="nucleotide sequence ID" value="NZ_BOSN01000004.1"/>
</dbReference>
<dbReference type="SUPFAM" id="SSF53187">
    <property type="entry name" value="Zn-dependent exopeptidases"/>
    <property type="match status" value="1"/>
</dbReference>
<sequence>MKNVYLVLTSLAIMLTTLFLLPHSSHAANGDVYDVGQAVLNVRSGPSLDSEIVGQLQAGDQLIEFNEQYGWVQTYFEGKEAWVAKHHLVPTTQNKPVQVQVQTPSYEETKTAPAQPQPNVQANNAGTSLYGYNIMLDPGHGGYDPGSIGISGVQEKFLTLETSKQIAKKLRAAGANVLLTRSSDEYVSLHDRVEISRAYATHAFISVHYNAHPNSAAHGINTFYYSATDQKLAESVHRGLTSSISIRDRGTAPNNYYVLRNNDAPSILLELGFITNYSDFVNIRSNPFQHQVASGITNGLKAYFAN</sequence>
<dbReference type="Pfam" id="PF01520">
    <property type="entry name" value="Amidase_3"/>
    <property type="match status" value="1"/>
</dbReference>
<dbReference type="GO" id="GO:0071555">
    <property type="term" value="P:cell wall organization"/>
    <property type="evidence" value="ECO:0007669"/>
    <property type="project" value="UniProtKB-KW"/>
</dbReference>
<feature type="chain" id="PRO_5041161542" evidence="3">
    <location>
        <begin position="28"/>
        <end position="306"/>
    </location>
</feature>
<dbReference type="CDD" id="cd02696">
    <property type="entry name" value="MurNAc-LAA"/>
    <property type="match status" value="1"/>
</dbReference>
<comment type="caution">
    <text evidence="4">The sequence shown here is derived from an EMBL/GenBank/DDBJ whole genome shotgun (WGS) entry which is preliminary data.</text>
</comment>
<evidence type="ECO:0000256" key="1">
    <source>
        <dbReference type="ARBA" id="ARBA00022801"/>
    </source>
</evidence>
<dbReference type="PROSITE" id="PS51781">
    <property type="entry name" value="SH3B"/>
    <property type="match status" value="1"/>
</dbReference>
<evidence type="ECO:0000256" key="3">
    <source>
        <dbReference type="SAM" id="SignalP"/>
    </source>
</evidence>
<feature type="signal peptide" evidence="3">
    <location>
        <begin position="1"/>
        <end position="27"/>
    </location>
</feature>